<comment type="caution">
    <text evidence="6">The sequence shown here is derived from an EMBL/GenBank/DDBJ whole genome shotgun (WGS) entry which is preliminary data.</text>
</comment>
<gene>
    <name evidence="6" type="ORF">GCM10009821_11670</name>
</gene>
<evidence type="ECO:0000256" key="1">
    <source>
        <dbReference type="ARBA" id="ARBA00022598"/>
    </source>
</evidence>
<dbReference type="HAMAP" id="MF_01609">
    <property type="entry name" value="Glu_cys_ligase_2"/>
    <property type="match status" value="1"/>
</dbReference>
<dbReference type="SUPFAM" id="SSF55931">
    <property type="entry name" value="Glutamine synthetase/guanido kinase"/>
    <property type="match status" value="1"/>
</dbReference>
<evidence type="ECO:0000256" key="4">
    <source>
        <dbReference type="ARBA" id="ARBA00048819"/>
    </source>
</evidence>
<dbReference type="NCBIfam" id="NF010042">
    <property type="entry name" value="PRK13517.1-2"/>
    <property type="match status" value="1"/>
</dbReference>
<evidence type="ECO:0000256" key="2">
    <source>
        <dbReference type="ARBA" id="ARBA00022741"/>
    </source>
</evidence>
<comment type="function">
    <text evidence="5">ATP-dependent carboxylate-amine ligase which exhibits weak glutamate--cysteine ligase activity.</text>
</comment>
<dbReference type="NCBIfam" id="NF010044">
    <property type="entry name" value="PRK13517.1-4"/>
    <property type="match status" value="1"/>
</dbReference>
<reference evidence="6 7" key="1">
    <citation type="journal article" date="2019" name="Int. J. Syst. Evol. Microbiol.">
        <title>The Global Catalogue of Microorganisms (GCM) 10K type strain sequencing project: providing services to taxonomists for standard genome sequencing and annotation.</title>
        <authorList>
            <consortium name="The Broad Institute Genomics Platform"/>
            <consortium name="The Broad Institute Genome Sequencing Center for Infectious Disease"/>
            <person name="Wu L."/>
            <person name="Ma J."/>
        </authorList>
    </citation>
    <scope>NUCLEOTIDE SEQUENCE [LARGE SCALE GENOMIC DNA]</scope>
    <source>
        <strain evidence="6 7">JCM 15749</strain>
    </source>
</reference>
<proteinExistence type="inferred from homology"/>
<dbReference type="InterPro" id="IPR011793">
    <property type="entry name" value="YbdK"/>
</dbReference>
<comment type="catalytic activity">
    <reaction evidence="4 5">
        <text>L-cysteine + L-glutamate + ATP = gamma-L-glutamyl-L-cysteine + ADP + phosphate + H(+)</text>
        <dbReference type="Rhea" id="RHEA:13285"/>
        <dbReference type="ChEBI" id="CHEBI:15378"/>
        <dbReference type="ChEBI" id="CHEBI:29985"/>
        <dbReference type="ChEBI" id="CHEBI:30616"/>
        <dbReference type="ChEBI" id="CHEBI:35235"/>
        <dbReference type="ChEBI" id="CHEBI:43474"/>
        <dbReference type="ChEBI" id="CHEBI:58173"/>
        <dbReference type="ChEBI" id="CHEBI:456216"/>
        <dbReference type="EC" id="6.3.2.2"/>
    </reaction>
</comment>
<dbReference type="RefSeq" id="WP_344325779.1">
    <property type="nucleotide sequence ID" value="NZ_BAAAPY010000003.1"/>
</dbReference>
<dbReference type="InterPro" id="IPR014746">
    <property type="entry name" value="Gln_synth/guanido_kin_cat_dom"/>
</dbReference>
<sequence>MHLPFASSARSSVGIEWELALVDADSGDLRQVAQTVLDAVAPDGGGQHPLIRQELLLNTVEVVSRVRSTVAEAGRDLTEAIEEIRGVTDPLRVELMSAGTHPFARWDNQKVTDQERYATLIDRTQWWGRQMLIYGVHVHVGIEDRDKVLPIANAMLAYYGHLQALSASSPFWGGKETGYASNRALMFQQLPTAGLPFHFQEWFELEHYVQDLTTTGVIDVFDEIRWDLRPSPKFGTLEVRVCDGIPTMHELLATSALTHCLVEHLSSELDAGNELPDLPPWFAQENKWRSARYGMDSWLILDQHANEDLVTADLARLLERLAPVAERLGCTDELAAVDDIVRHAPSYERQRRVAEANGGRLDAVVASLVSEMRAGQPVPLQPR</sequence>
<dbReference type="InterPro" id="IPR006336">
    <property type="entry name" value="GCS2"/>
</dbReference>
<dbReference type="EMBL" id="BAAAPY010000003">
    <property type="protein sequence ID" value="GAA2074516.1"/>
    <property type="molecule type" value="Genomic_DNA"/>
</dbReference>
<organism evidence="6 7">
    <name type="scientific">Aeromicrobium halocynthiae</name>
    <dbReference type="NCBI Taxonomy" id="560557"/>
    <lineage>
        <taxon>Bacteria</taxon>
        <taxon>Bacillati</taxon>
        <taxon>Actinomycetota</taxon>
        <taxon>Actinomycetes</taxon>
        <taxon>Propionibacteriales</taxon>
        <taxon>Nocardioidaceae</taxon>
        <taxon>Aeromicrobium</taxon>
    </lineage>
</organism>
<protein>
    <recommendedName>
        <fullName evidence="5">Putative glutamate--cysteine ligase 2</fullName>
        <ecNumber evidence="5">6.3.2.2</ecNumber>
    </recommendedName>
    <alternativeName>
        <fullName evidence="5">Gamma-glutamylcysteine synthetase 2</fullName>
        <shortName evidence="5">GCS 2</shortName>
        <shortName evidence="5">Gamma-GCS 2</shortName>
    </alternativeName>
</protein>
<dbReference type="Gene3D" id="3.30.590.20">
    <property type="match status" value="1"/>
</dbReference>
<keyword evidence="3 5" id="KW-0067">ATP-binding</keyword>
<dbReference type="Proteomes" id="UP001501480">
    <property type="component" value="Unassembled WGS sequence"/>
</dbReference>
<dbReference type="GO" id="GO:0016874">
    <property type="term" value="F:ligase activity"/>
    <property type="evidence" value="ECO:0007669"/>
    <property type="project" value="UniProtKB-KW"/>
</dbReference>
<dbReference type="EC" id="6.3.2.2" evidence="5"/>
<dbReference type="PANTHER" id="PTHR36510:SF1">
    <property type="entry name" value="GLUTAMATE--CYSTEINE LIGASE 2-RELATED"/>
    <property type="match status" value="1"/>
</dbReference>
<dbReference type="PANTHER" id="PTHR36510">
    <property type="entry name" value="GLUTAMATE--CYSTEINE LIGASE 2-RELATED"/>
    <property type="match status" value="1"/>
</dbReference>
<dbReference type="Pfam" id="PF04107">
    <property type="entry name" value="GCS2"/>
    <property type="match status" value="1"/>
</dbReference>
<evidence type="ECO:0000256" key="3">
    <source>
        <dbReference type="ARBA" id="ARBA00022840"/>
    </source>
</evidence>
<dbReference type="InterPro" id="IPR050141">
    <property type="entry name" value="GCL_type2/YbdK_subfam"/>
</dbReference>
<accession>A0ABN2VWJ7</accession>
<keyword evidence="1 5" id="KW-0436">Ligase</keyword>
<evidence type="ECO:0000313" key="6">
    <source>
        <dbReference type="EMBL" id="GAA2074516.1"/>
    </source>
</evidence>
<evidence type="ECO:0000256" key="5">
    <source>
        <dbReference type="HAMAP-Rule" id="MF_01609"/>
    </source>
</evidence>
<evidence type="ECO:0000313" key="7">
    <source>
        <dbReference type="Proteomes" id="UP001501480"/>
    </source>
</evidence>
<comment type="similarity">
    <text evidence="5">Belongs to the glutamate--cysteine ligase type 2 family. YbdK subfamily.</text>
</comment>
<name>A0ABN2VWJ7_9ACTN</name>
<keyword evidence="7" id="KW-1185">Reference proteome</keyword>
<keyword evidence="2 5" id="KW-0547">Nucleotide-binding</keyword>
<dbReference type="NCBIfam" id="NF010043">
    <property type="entry name" value="PRK13517.1-3"/>
    <property type="match status" value="1"/>
</dbReference>
<dbReference type="NCBIfam" id="TIGR02050">
    <property type="entry name" value="gshA_cyan_rel"/>
    <property type="match status" value="1"/>
</dbReference>